<evidence type="ECO:0000313" key="1">
    <source>
        <dbReference type="EMBL" id="KAI3672989.1"/>
    </source>
</evidence>
<dbReference type="EMBL" id="CM042061">
    <property type="protein sequence ID" value="KAI3672989.1"/>
    <property type="molecule type" value="Genomic_DNA"/>
</dbReference>
<reference evidence="2" key="1">
    <citation type="journal article" date="2022" name="Mol. Ecol. Resour.">
        <title>The genomes of chicory, endive, great burdock and yacon provide insights into Asteraceae palaeo-polyploidization history and plant inulin production.</title>
        <authorList>
            <person name="Fan W."/>
            <person name="Wang S."/>
            <person name="Wang H."/>
            <person name="Wang A."/>
            <person name="Jiang F."/>
            <person name="Liu H."/>
            <person name="Zhao H."/>
            <person name="Xu D."/>
            <person name="Zhang Y."/>
        </authorList>
    </citation>
    <scope>NUCLEOTIDE SEQUENCE [LARGE SCALE GENOMIC DNA]</scope>
    <source>
        <strain evidence="2">cv. Niubang</strain>
    </source>
</reference>
<evidence type="ECO:0000313" key="2">
    <source>
        <dbReference type="Proteomes" id="UP001055879"/>
    </source>
</evidence>
<protein>
    <submittedName>
        <fullName evidence="1">Uncharacterized protein</fullName>
    </submittedName>
</protein>
<accession>A0ACB8XRK0</accession>
<organism evidence="1 2">
    <name type="scientific">Arctium lappa</name>
    <name type="common">Greater burdock</name>
    <name type="synonym">Lappa major</name>
    <dbReference type="NCBI Taxonomy" id="4217"/>
    <lineage>
        <taxon>Eukaryota</taxon>
        <taxon>Viridiplantae</taxon>
        <taxon>Streptophyta</taxon>
        <taxon>Embryophyta</taxon>
        <taxon>Tracheophyta</taxon>
        <taxon>Spermatophyta</taxon>
        <taxon>Magnoliopsida</taxon>
        <taxon>eudicotyledons</taxon>
        <taxon>Gunneridae</taxon>
        <taxon>Pentapetalae</taxon>
        <taxon>asterids</taxon>
        <taxon>campanulids</taxon>
        <taxon>Asterales</taxon>
        <taxon>Asteraceae</taxon>
        <taxon>Carduoideae</taxon>
        <taxon>Cardueae</taxon>
        <taxon>Arctiinae</taxon>
        <taxon>Arctium</taxon>
    </lineage>
</organism>
<proteinExistence type="predicted"/>
<comment type="caution">
    <text evidence="1">The sequence shown here is derived from an EMBL/GenBank/DDBJ whole genome shotgun (WGS) entry which is preliminary data.</text>
</comment>
<gene>
    <name evidence="1" type="ORF">L6452_39095</name>
</gene>
<name>A0ACB8XRK0_ARCLA</name>
<keyword evidence="2" id="KW-1185">Reference proteome</keyword>
<sequence length="69" mass="7890">MIQIQVEIRFDVNARLDTMMFTDVISLLTVVDSYPVSEHMIILLIRVFSCCCSGKDNQSALTHPIYQEP</sequence>
<dbReference type="Proteomes" id="UP001055879">
    <property type="component" value="Linkage Group LG15"/>
</dbReference>
<reference evidence="1 2" key="2">
    <citation type="journal article" date="2022" name="Mol. Ecol. Resour.">
        <title>The genomes of chicory, endive, great burdock and yacon provide insights into Asteraceae paleo-polyploidization history and plant inulin production.</title>
        <authorList>
            <person name="Fan W."/>
            <person name="Wang S."/>
            <person name="Wang H."/>
            <person name="Wang A."/>
            <person name="Jiang F."/>
            <person name="Liu H."/>
            <person name="Zhao H."/>
            <person name="Xu D."/>
            <person name="Zhang Y."/>
        </authorList>
    </citation>
    <scope>NUCLEOTIDE SEQUENCE [LARGE SCALE GENOMIC DNA]</scope>
    <source>
        <strain evidence="2">cv. Niubang</strain>
    </source>
</reference>